<feature type="region of interest" description="Disordered" evidence="1">
    <location>
        <begin position="537"/>
        <end position="556"/>
    </location>
</feature>
<reference evidence="2 3" key="1">
    <citation type="submission" date="2023-02" db="EMBL/GenBank/DDBJ databases">
        <title>LHISI_Scaffold_Assembly.</title>
        <authorList>
            <person name="Stuart O.P."/>
            <person name="Cleave R."/>
            <person name="Magrath M.J.L."/>
            <person name="Mikheyev A.S."/>
        </authorList>
    </citation>
    <scope>NUCLEOTIDE SEQUENCE [LARGE SCALE GENOMIC DNA]</scope>
    <source>
        <strain evidence="2">Daus_M_001</strain>
        <tissue evidence="2">Leg muscle</tissue>
    </source>
</reference>
<evidence type="ECO:0000313" key="3">
    <source>
        <dbReference type="Proteomes" id="UP001159363"/>
    </source>
</evidence>
<protein>
    <submittedName>
        <fullName evidence="2">Uncharacterized protein</fullName>
    </submittedName>
</protein>
<feature type="region of interest" description="Disordered" evidence="1">
    <location>
        <begin position="113"/>
        <end position="132"/>
    </location>
</feature>
<gene>
    <name evidence="2" type="ORF">PR048_007652</name>
</gene>
<dbReference type="EMBL" id="JARBHB010000003">
    <property type="protein sequence ID" value="KAJ8888165.1"/>
    <property type="molecule type" value="Genomic_DNA"/>
</dbReference>
<name>A0ABQ9HUU2_9NEOP</name>
<evidence type="ECO:0000313" key="2">
    <source>
        <dbReference type="EMBL" id="KAJ8888165.1"/>
    </source>
</evidence>
<accession>A0ABQ9HUU2</accession>
<dbReference type="Proteomes" id="UP001159363">
    <property type="component" value="Chromosome 3"/>
</dbReference>
<evidence type="ECO:0000256" key="1">
    <source>
        <dbReference type="SAM" id="MobiDB-lite"/>
    </source>
</evidence>
<keyword evidence="3" id="KW-1185">Reference proteome</keyword>
<comment type="caution">
    <text evidence="2">The sequence shown here is derived from an EMBL/GenBank/DDBJ whole genome shotgun (WGS) entry which is preliminary data.</text>
</comment>
<proteinExistence type="predicted"/>
<sequence length="647" mass="72855">MHNKMDVVEIRKDADIVRITEELFNNRRNIRQLIDNTIFPEDRPKPTPKRVWTEEQRRAVGEKKRKFWEGRKKKTNQKDVGKQRSRNEIPGRRCLYKARTRLGLLTCRRSPCQAGRLQPAHSESRRPSTVYESAERIQCQHGKVPNSDSFTVTTQQQAKNVLLHDKQRASLRVHFSPSPPPPLPLYMGRGGVVVRLPACYLGEPSSIPSNVTPGIFACGNRGRRCRWSESFLGDAPPPSLGVFIPVLLHSHLVSPPSALNTAQISSLIHIRTLSTLTHSTRLTQPDCLVSYRLPAYPLRRILLIRRGIVVSQVELCDMSRSTSTFSEYRHVDIVLVNAFRMSRSRATTQKRRIRREEPLWCSGQTSLLRAVQISSLTRSPNKSSQVRFPAAPRFSHVGNVVDEGRRVFLGYSHSPIPLIPPLLQHYLSSPFATALKTSCKGMGLSGVRKTCFFACLTYQSYKSTCAQRRVKRMNHRGFAPQRVTGSRVLAKTPARQLFAARGAEQRIRQCSIARRREGRIAFRGAINHVTRDASLARAGRGHARAQDGVTSTSQPGCFENTPVREMYWGRGRSHISLVQWRLTAILNPAARRTTAGEDHQARGPLFDSSHCCHRRGGLHVDVDAQLQGRYTPSRVALGRVSLGILVA</sequence>
<organism evidence="2 3">
    <name type="scientific">Dryococelus australis</name>
    <dbReference type="NCBI Taxonomy" id="614101"/>
    <lineage>
        <taxon>Eukaryota</taxon>
        <taxon>Metazoa</taxon>
        <taxon>Ecdysozoa</taxon>
        <taxon>Arthropoda</taxon>
        <taxon>Hexapoda</taxon>
        <taxon>Insecta</taxon>
        <taxon>Pterygota</taxon>
        <taxon>Neoptera</taxon>
        <taxon>Polyneoptera</taxon>
        <taxon>Phasmatodea</taxon>
        <taxon>Verophasmatodea</taxon>
        <taxon>Anareolatae</taxon>
        <taxon>Phasmatidae</taxon>
        <taxon>Eurycanthinae</taxon>
        <taxon>Dryococelus</taxon>
    </lineage>
</organism>